<keyword evidence="1" id="KW-1133">Transmembrane helix</keyword>
<dbReference type="Gene3D" id="3.30.310.70">
    <property type="entry name" value="TT1751-like domain"/>
    <property type="match status" value="1"/>
</dbReference>
<dbReference type="Pfam" id="PF03625">
    <property type="entry name" value="DUF302"/>
    <property type="match status" value="1"/>
</dbReference>
<dbReference type="InterPro" id="IPR005180">
    <property type="entry name" value="DUF302"/>
</dbReference>
<proteinExistence type="predicted"/>
<evidence type="ECO:0000313" key="3">
    <source>
        <dbReference type="EMBL" id="HGU33504.1"/>
    </source>
</evidence>
<sequence>MGFLFGLVIGIVLMGVAVWVLMPKLMIRVYRSRLSFEETVSAIERNALSKNWKVPKIYDLQKTLQEAGHDDMTPVKILSICQPHHAYNILKNDADKIVTAIMPCRIGVFQAKDGGTRIAEMNMGLMSRMFGGNIAHVMSGVALEEAAMIRPLIE</sequence>
<dbReference type="PANTHER" id="PTHR38342:SF1">
    <property type="entry name" value="SLR5037 PROTEIN"/>
    <property type="match status" value="1"/>
</dbReference>
<dbReference type="InterPro" id="IPR035923">
    <property type="entry name" value="TT1751-like_sf"/>
</dbReference>
<evidence type="ECO:0000256" key="1">
    <source>
        <dbReference type="SAM" id="Phobius"/>
    </source>
</evidence>
<dbReference type="CDD" id="cd14797">
    <property type="entry name" value="DUF302"/>
    <property type="match status" value="1"/>
</dbReference>
<evidence type="ECO:0000259" key="2">
    <source>
        <dbReference type="Pfam" id="PF03625"/>
    </source>
</evidence>
<protein>
    <submittedName>
        <fullName evidence="3">DUF302 domain-containing protein</fullName>
    </submittedName>
</protein>
<dbReference type="EMBL" id="DSUH01000267">
    <property type="protein sequence ID" value="HGU33504.1"/>
    <property type="molecule type" value="Genomic_DNA"/>
</dbReference>
<organism evidence="3">
    <name type="scientific">Desulfatirhabdium butyrativorans</name>
    <dbReference type="NCBI Taxonomy" id="340467"/>
    <lineage>
        <taxon>Bacteria</taxon>
        <taxon>Pseudomonadati</taxon>
        <taxon>Thermodesulfobacteriota</taxon>
        <taxon>Desulfobacteria</taxon>
        <taxon>Desulfobacterales</taxon>
        <taxon>Desulfatirhabdiaceae</taxon>
        <taxon>Desulfatirhabdium</taxon>
    </lineage>
</organism>
<dbReference type="SUPFAM" id="SSF103247">
    <property type="entry name" value="TT1751-like"/>
    <property type="match status" value="1"/>
</dbReference>
<feature type="transmembrane region" description="Helical" evidence="1">
    <location>
        <begin position="6"/>
        <end position="27"/>
    </location>
</feature>
<feature type="domain" description="DUF302" evidence="2">
    <location>
        <begin position="59"/>
        <end position="122"/>
    </location>
</feature>
<dbReference type="PANTHER" id="PTHR38342">
    <property type="entry name" value="SLR5037 PROTEIN"/>
    <property type="match status" value="1"/>
</dbReference>
<keyword evidence="1" id="KW-0472">Membrane</keyword>
<keyword evidence="1" id="KW-0812">Transmembrane</keyword>
<reference evidence="3" key="1">
    <citation type="journal article" date="2020" name="mSystems">
        <title>Genome- and Community-Level Interaction Insights into Carbon Utilization and Element Cycling Functions of Hydrothermarchaeota in Hydrothermal Sediment.</title>
        <authorList>
            <person name="Zhou Z."/>
            <person name="Liu Y."/>
            <person name="Xu W."/>
            <person name="Pan J."/>
            <person name="Luo Z.H."/>
            <person name="Li M."/>
        </authorList>
    </citation>
    <scope>NUCLEOTIDE SEQUENCE [LARGE SCALE GENOMIC DNA]</scope>
    <source>
        <strain evidence="3">SpSt-477</strain>
    </source>
</reference>
<accession>A0A7C4RT53</accession>
<dbReference type="AlphaFoldDB" id="A0A7C4RT53"/>
<comment type="caution">
    <text evidence="3">The sequence shown here is derived from an EMBL/GenBank/DDBJ whole genome shotgun (WGS) entry which is preliminary data.</text>
</comment>
<name>A0A7C4RT53_9BACT</name>
<gene>
    <name evidence="3" type="ORF">ENS29_11680</name>
</gene>